<evidence type="ECO:0000259" key="1">
    <source>
        <dbReference type="Pfam" id="PF03572"/>
    </source>
</evidence>
<dbReference type="InterPro" id="IPR029045">
    <property type="entry name" value="ClpP/crotonase-like_dom_sf"/>
</dbReference>
<feature type="domain" description="Tail specific protease" evidence="1">
    <location>
        <begin position="274"/>
        <end position="431"/>
    </location>
</feature>
<sequence length="550" mass="63724">MNTSKYSILIVLACLIFFSCRKEENIIVQDLYAIDKSRTYTDNESENRIKEQVWFYYKYLSLWEENIYPKAEDFDLMETTGYIRENFTNYFQTASDVLDYLMGVTRRTTKGYTMTSSFPGENPFRFYKKLKRTTTAEKGDYDRYTYFDRGGFISGAVGSSPYRESMGMNLLYLQNEDNSNKYLYVAYVEKHSPAYRAGIRRGARILKLNDDANIDYNYQSDNQFYQLESYLHSNSLKVEYRSKEGEVRVAQLQYSNSITDVVYKDTVVTVDGIKIGYLGFSSFLRKNAWVLDGEVQKTFLTRIHEVFNNFSSQNIDELVVDLRYNGGGYIDMQEEIANFMVPQQASGQLMNTYKINRYLKSEGKDEPGEDFAPVYFNKRGALNLSRVYFLVSEETASASELLINVLVPYMKVYMIGTYAMENGKAVAQNTYGKPVGFFGVPILSSSNQLYVASFQMFNKDGFGDYFHGLVPQHHVWPYQYFYDFADPRESLFAAAIAHMQTGNFPSTVSRSIKEGREAFNPKDYTPVFGNRYFPMMIKETEKPLRSLQNQ</sequence>
<dbReference type="Proteomes" id="UP001500394">
    <property type="component" value="Unassembled WGS sequence"/>
</dbReference>
<keyword evidence="3" id="KW-1185">Reference proteome</keyword>
<reference evidence="3" key="1">
    <citation type="journal article" date="2019" name="Int. J. Syst. Evol. Microbiol.">
        <title>The Global Catalogue of Microorganisms (GCM) 10K type strain sequencing project: providing services to taxonomists for standard genome sequencing and annotation.</title>
        <authorList>
            <consortium name="The Broad Institute Genomics Platform"/>
            <consortium name="The Broad Institute Genome Sequencing Center for Infectious Disease"/>
            <person name="Wu L."/>
            <person name="Ma J."/>
        </authorList>
    </citation>
    <scope>NUCLEOTIDE SEQUENCE [LARGE SCALE GENOMIC DNA]</scope>
    <source>
        <strain evidence="3">JCM 17858</strain>
    </source>
</reference>
<protein>
    <recommendedName>
        <fullName evidence="1">Tail specific protease domain-containing protein</fullName>
    </recommendedName>
</protein>
<dbReference type="SUPFAM" id="SSF52096">
    <property type="entry name" value="ClpP/crotonase"/>
    <property type="match status" value="1"/>
</dbReference>
<organism evidence="2 3">
    <name type="scientific">Sphingobacterium thermophilum</name>
    <dbReference type="NCBI Taxonomy" id="768534"/>
    <lineage>
        <taxon>Bacteria</taxon>
        <taxon>Pseudomonadati</taxon>
        <taxon>Bacteroidota</taxon>
        <taxon>Sphingobacteriia</taxon>
        <taxon>Sphingobacteriales</taxon>
        <taxon>Sphingobacteriaceae</taxon>
        <taxon>Sphingobacterium</taxon>
    </lineage>
</organism>
<accession>A0ABP8R3E2</accession>
<evidence type="ECO:0000313" key="3">
    <source>
        <dbReference type="Proteomes" id="UP001500394"/>
    </source>
</evidence>
<gene>
    <name evidence="2" type="ORF">GCM10023173_17250</name>
</gene>
<evidence type="ECO:0000313" key="2">
    <source>
        <dbReference type="EMBL" id="GAA4517117.1"/>
    </source>
</evidence>
<dbReference type="PANTHER" id="PTHR32060">
    <property type="entry name" value="TAIL-SPECIFIC PROTEASE"/>
    <property type="match status" value="1"/>
</dbReference>
<dbReference type="RefSeq" id="WP_345067508.1">
    <property type="nucleotide sequence ID" value="NZ_BAABGR010000020.1"/>
</dbReference>
<proteinExistence type="predicted"/>
<comment type="caution">
    <text evidence="2">The sequence shown here is derived from an EMBL/GenBank/DDBJ whole genome shotgun (WGS) entry which is preliminary data.</text>
</comment>
<dbReference type="SUPFAM" id="SSF50156">
    <property type="entry name" value="PDZ domain-like"/>
    <property type="match status" value="1"/>
</dbReference>
<dbReference type="Pfam" id="PF03572">
    <property type="entry name" value="Peptidase_S41"/>
    <property type="match status" value="1"/>
</dbReference>
<dbReference type="InterPro" id="IPR036034">
    <property type="entry name" value="PDZ_sf"/>
</dbReference>
<dbReference type="InterPro" id="IPR005151">
    <property type="entry name" value="Tail-specific_protease"/>
</dbReference>
<dbReference type="PANTHER" id="PTHR32060:SF30">
    <property type="entry name" value="CARBOXY-TERMINAL PROCESSING PROTEASE CTPA"/>
    <property type="match status" value="1"/>
</dbReference>
<dbReference type="Gene3D" id="2.30.42.10">
    <property type="match status" value="1"/>
</dbReference>
<dbReference type="Gene3D" id="3.90.226.10">
    <property type="entry name" value="2-enoyl-CoA Hydratase, Chain A, domain 1"/>
    <property type="match status" value="1"/>
</dbReference>
<dbReference type="EMBL" id="BAABGR010000020">
    <property type="protein sequence ID" value="GAA4517117.1"/>
    <property type="molecule type" value="Genomic_DNA"/>
</dbReference>
<name>A0ABP8R3E2_9SPHI</name>
<dbReference type="PROSITE" id="PS51257">
    <property type="entry name" value="PROKAR_LIPOPROTEIN"/>
    <property type="match status" value="1"/>
</dbReference>
<dbReference type="Gene3D" id="3.30.750.170">
    <property type="match status" value="1"/>
</dbReference>